<keyword evidence="1" id="KW-0812">Transmembrane</keyword>
<evidence type="ECO:0000313" key="3">
    <source>
        <dbReference type="Proteomes" id="UP000006591"/>
    </source>
</evidence>
<feature type="transmembrane region" description="Helical" evidence="1">
    <location>
        <begin position="37"/>
        <end position="62"/>
    </location>
</feature>
<keyword evidence="3" id="KW-1185">Reference proteome</keyword>
<evidence type="ECO:0000313" key="2">
    <source>
        <dbReference type="EnsemblPlants" id="ONIVA09G19380.1"/>
    </source>
</evidence>
<accession>A0A0E0IN37</accession>
<sequence>MAQHYSNAMQSCVREIVVLAELVAARADRVSLPSKRLVILAMISTFLHVDGIALAGGIVRLLQVVEYVLM</sequence>
<protein>
    <submittedName>
        <fullName evidence="2">Uncharacterized protein</fullName>
    </submittedName>
</protein>
<dbReference type="Proteomes" id="UP000006591">
    <property type="component" value="Chromosome 9"/>
</dbReference>
<reference evidence="2" key="2">
    <citation type="submission" date="2018-04" db="EMBL/GenBank/DDBJ databases">
        <title>OnivRS2 (Oryza nivara Reference Sequence Version 2).</title>
        <authorList>
            <person name="Zhang J."/>
            <person name="Kudrna D."/>
            <person name="Lee S."/>
            <person name="Talag J."/>
            <person name="Rajasekar S."/>
            <person name="Welchert J."/>
            <person name="Hsing Y.-I."/>
            <person name="Wing R.A."/>
        </authorList>
    </citation>
    <scope>NUCLEOTIDE SEQUENCE [LARGE SCALE GENOMIC DNA]</scope>
    <source>
        <strain evidence="2">SL10</strain>
    </source>
</reference>
<keyword evidence="1" id="KW-0472">Membrane</keyword>
<name>A0A0E0IN37_ORYNI</name>
<organism evidence="2">
    <name type="scientific">Oryza nivara</name>
    <name type="common">Indian wild rice</name>
    <name type="synonym">Oryza sativa f. spontanea</name>
    <dbReference type="NCBI Taxonomy" id="4536"/>
    <lineage>
        <taxon>Eukaryota</taxon>
        <taxon>Viridiplantae</taxon>
        <taxon>Streptophyta</taxon>
        <taxon>Embryophyta</taxon>
        <taxon>Tracheophyta</taxon>
        <taxon>Spermatophyta</taxon>
        <taxon>Magnoliopsida</taxon>
        <taxon>Liliopsida</taxon>
        <taxon>Poales</taxon>
        <taxon>Poaceae</taxon>
        <taxon>BOP clade</taxon>
        <taxon>Oryzoideae</taxon>
        <taxon>Oryzeae</taxon>
        <taxon>Oryzinae</taxon>
        <taxon>Oryza</taxon>
    </lineage>
</organism>
<evidence type="ECO:0000256" key="1">
    <source>
        <dbReference type="SAM" id="Phobius"/>
    </source>
</evidence>
<dbReference type="AlphaFoldDB" id="A0A0E0IN37"/>
<dbReference type="Gramene" id="ONIVA09G19380.1">
    <property type="protein sequence ID" value="ONIVA09G19380.1"/>
    <property type="gene ID" value="ONIVA09G19380"/>
</dbReference>
<reference evidence="2" key="1">
    <citation type="submission" date="2015-04" db="UniProtKB">
        <authorList>
            <consortium name="EnsemblPlants"/>
        </authorList>
    </citation>
    <scope>IDENTIFICATION</scope>
    <source>
        <strain evidence="2">SL10</strain>
    </source>
</reference>
<proteinExistence type="predicted"/>
<dbReference type="HOGENOM" id="CLU_2762179_0_0_1"/>
<keyword evidence="1" id="KW-1133">Transmembrane helix</keyword>
<dbReference type="EnsemblPlants" id="ONIVA09G19380.1">
    <property type="protein sequence ID" value="ONIVA09G19380.1"/>
    <property type="gene ID" value="ONIVA09G19380"/>
</dbReference>